<protein>
    <submittedName>
        <fullName evidence="6">RNA polymerase sigma factor</fullName>
    </submittedName>
</protein>
<evidence type="ECO:0000313" key="6">
    <source>
        <dbReference type="EMBL" id="QDT16205.1"/>
    </source>
</evidence>
<gene>
    <name evidence="6" type="ORF">CA12_23050</name>
</gene>
<keyword evidence="4" id="KW-0804">Transcription</keyword>
<comment type="similarity">
    <text evidence="1">Belongs to the sigma-70 factor family. ECF subfamily.</text>
</comment>
<dbReference type="OrthoDB" id="6383365at2"/>
<evidence type="ECO:0000256" key="3">
    <source>
        <dbReference type="ARBA" id="ARBA00023082"/>
    </source>
</evidence>
<dbReference type="KEGG" id="acaf:CA12_23050"/>
<dbReference type="GO" id="GO:0016987">
    <property type="term" value="F:sigma factor activity"/>
    <property type="evidence" value="ECO:0007669"/>
    <property type="project" value="UniProtKB-KW"/>
</dbReference>
<dbReference type="Proteomes" id="UP000318741">
    <property type="component" value="Chromosome"/>
</dbReference>
<evidence type="ECO:0000259" key="5">
    <source>
        <dbReference type="Pfam" id="PF04542"/>
    </source>
</evidence>
<dbReference type="GO" id="GO:0006352">
    <property type="term" value="P:DNA-templated transcription initiation"/>
    <property type="evidence" value="ECO:0007669"/>
    <property type="project" value="InterPro"/>
</dbReference>
<evidence type="ECO:0000256" key="2">
    <source>
        <dbReference type="ARBA" id="ARBA00023015"/>
    </source>
</evidence>
<proteinExistence type="inferred from homology"/>
<dbReference type="Gene3D" id="1.10.1740.10">
    <property type="match status" value="1"/>
</dbReference>
<dbReference type="NCBIfam" id="TIGR02989">
    <property type="entry name" value="Sig-70_gvs1"/>
    <property type="match status" value="1"/>
</dbReference>
<evidence type="ECO:0000256" key="1">
    <source>
        <dbReference type="ARBA" id="ARBA00010641"/>
    </source>
</evidence>
<feature type="domain" description="RNA polymerase sigma-70 region 2" evidence="5">
    <location>
        <begin position="24"/>
        <end position="84"/>
    </location>
</feature>
<keyword evidence="7" id="KW-1185">Reference proteome</keyword>
<name>A0A517PA17_9PLAN</name>
<dbReference type="RefSeq" id="WP_145359068.1">
    <property type="nucleotide sequence ID" value="NZ_CP036265.1"/>
</dbReference>
<dbReference type="InterPro" id="IPR007627">
    <property type="entry name" value="RNA_pol_sigma70_r2"/>
</dbReference>
<dbReference type="Pfam" id="PF04542">
    <property type="entry name" value="Sigma70_r2"/>
    <property type="match status" value="1"/>
</dbReference>
<reference evidence="6 7" key="1">
    <citation type="submission" date="2019-02" db="EMBL/GenBank/DDBJ databases">
        <title>Deep-cultivation of Planctomycetes and their phenomic and genomic characterization uncovers novel biology.</title>
        <authorList>
            <person name="Wiegand S."/>
            <person name="Jogler M."/>
            <person name="Boedeker C."/>
            <person name="Pinto D."/>
            <person name="Vollmers J."/>
            <person name="Rivas-Marin E."/>
            <person name="Kohn T."/>
            <person name="Peeters S.H."/>
            <person name="Heuer A."/>
            <person name="Rast P."/>
            <person name="Oberbeckmann S."/>
            <person name="Bunk B."/>
            <person name="Jeske O."/>
            <person name="Meyerdierks A."/>
            <person name="Storesund J.E."/>
            <person name="Kallscheuer N."/>
            <person name="Luecker S."/>
            <person name="Lage O.M."/>
            <person name="Pohl T."/>
            <person name="Merkel B.J."/>
            <person name="Hornburger P."/>
            <person name="Mueller R.-W."/>
            <person name="Bruemmer F."/>
            <person name="Labrenz M."/>
            <person name="Spormann A.M."/>
            <person name="Op den Camp H."/>
            <person name="Overmann J."/>
            <person name="Amann R."/>
            <person name="Jetten M.S.M."/>
            <person name="Mascher T."/>
            <person name="Medema M.H."/>
            <person name="Devos D.P."/>
            <person name="Kaster A.-K."/>
            <person name="Ovreas L."/>
            <person name="Rohde M."/>
            <person name="Galperin M.Y."/>
            <person name="Jogler C."/>
        </authorList>
    </citation>
    <scope>NUCLEOTIDE SEQUENCE [LARGE SCALE GENOMIC DNA]</scope>
    <source>
        <strain evidence="6 7">CA12</strain>
    </source>
</reference>
<sequence length="181" mass="20249">MTDAAARPLDDGEFVRLLTDSQVSLRSYLRVLMPGHPAAADVFQQANAKLWERRTDFQAGTDFKAWAMTLLKYEVLTARKREARERLRFTDDLEATVADELATFEPRVDDRAEALRACLGALPTEKRDLLAARYGADETLAEYAERAKRSLGGLRVTLHRVRAALAECVERRLAGVAGGER</sequence>
<dbReference type="SUPFAM" id="SSF88659">
    <property type="entry name" value="Sigma3 and sigma4 domains of RNA polymerase sigma factors"/>
    <property type="match status" value="1"/>
</dbReference>
<dbReference type="InterPro" id="IPR013325">
    <property type="entry name" value="RNA_pol_sigma_r2"/>
</dbReference>
<accession>A0A517PA17</accession>
<evidence type="ECO:0000256" key="4">
    <source>
        <dbReference type="ARBA" id="ARBA00023163"/>
    </source>
</evidence>
<organism evidence="6 7">
    <name type="scientific">Alienimonas californiensis</name>
    <dbReference type="NCBI Taxonomy" id="2527989"/>
    <lineage>
        <taxon>Bacteria</taxon>
        <taxon>Pseudomonadati</taxon>
        <taxon>Planctomycetota</taxon>
        <taxon>Planctomycetia</taxon>
        <taxon>Planctomycetales</taxon>
        <taxon>Planctomycetaceae</taxon>
        <taxon>Alienimonas</taxon>
    </lineage>
</organism>
<dbReference type="InterPro" id="IPR039425">
    <property type="entry name" value="RNA_pol_sigma-70-like"/>
</dbReference>
<dbReference type="Gene3D" id="1.10.10.10">
    <property type="entry name" value="Winged helix-like DNA-binding domain superfamily/Winged helix DNA-binding domain"/>
    <property type="match status" value="1"/>
</dbReference>
<dbReference type="PANTHER" id="PTHR43133:SF51">
    <property type="entry name" value="RNA POLYMERASE SIGMA FACTOR"/>
    <property type="match status" value="1"/>
</dbReference>
<keyword evidence="2" id="KW-0805">Transcription regulation</keyword>
<dbReference type="PANTHER" id="PTHR43133">
    <property type="entry name" value="RNA POLYMERASE ECF-TYPE SIGMA FACTO"/>
    <property type="match status" value="1"/>
</dbReference>
<dbReference type="InterPro" id="IPR036388">
    <property type="entry name" value="WH-like_DNA-bd_sf"/>
</dbReference>
<dbReference type="InterPro" id="IPR013324">
    <property type="entry name" value="RNA_pol_sigma_r3/r4-like"/>
</dbReference>
<dbReference type="EMBL" id="CP036265">
    <property type="protein sequence ID" value="QDT16205.1"/>
    <property type="molecule type" value="Genomic_DNA"/>
</dbReference>
<dbReference type="InterPro" id="IPR014331">
    <property type="entry name" value="RNA_pol_sigma70_ECF_RHOBA"/>
</dbReference>
<dbReference type="SUPFAM" id="SSF88946">
    <property type="entry name" value="Sigma2 domain of RNA polymerase sigma factors"/>
    <property type="match status" value="1"/>
</dbReference>
<dbReference type="AlphaFoldDB" id="A0A517PA17"/>
<keyword evidence="3" id="KW-0731">Sigma factor</keyword>
<evidence type="ECO:0000313" key="7">
    <source>
        <dbReference type="Proteomes" id="UP000318741"/>
    </source>
</evidence>
<dbReference type="NCBIfam" id="TIGR02937">
    <property type="entry name" value="sigma70-ECF"/>
    <property type="match status" value="1"/>
</dbReference>
<dbReference type="InterPro" id="IPR014284">
    <property type="entry name" value="RNA_pol_sigma-70_dom"/>
</dbReference>